<comment type="caution">
    <text evidence="6">The sequence shown here is derived from an EMBL/GenBank/DDBJ whole genome shotgun (WGS) entry which is preliminary data.</text>
</comment>
<dbReference type="GO" id="GO:0016020">
    <property type="term" value="C:membrane"/>
    <property type="evidence" value="ECO:0007669"/>
    <property type="project" value="TreeGrafter"/>
</dbReference>
<proteinExistence type="inferred from homology"/>
<dbReference type="PANTHER" id="PTHR19353:SF19">
    <property type="entry name" value="DELTA(5) FATTY ACID DESATURASE C-RELATED"/>
    <property type="match status" value="1"/>
</dbReference>
<evidence type="ECO:0000256" key="1">
    <source>
        <dbReference type="ARBA" id="ARBA00001954"/>
    </source>
</evidence>
<dbReference type="GO" id="GO:0016717">
    <property type="term" value="F:oxidoreductase activity, acting on paired donors, with oxidation of a pair of donors resulting in the reduction of molecular oxygen to two molecules of water"/>
    <property type="evidence" value="ECO:0007669"/>
    <property type="project" value="TreeGrafter"/>
</dbReference>
<dbReference type="GO" id="GO:0008610">
    <property type="term" value="P:lipid biosynthetic process"/>
    <property type="evidence" value="ECO:0007669"/>
    <property type="project" value="UniProtKB-ARBA"/>
</dbReference>
<dbReference type="Proteomes" id="UP000238762">
    <property type="component" value="Unassembled WGS sequence"/>
</dbReference>
<organism evidence="6 7">
    <name type="scientific">Merismopedia glauca CCAP 1448/3</name>
    <dbReference type="NCBI Taxonomy" id="1296344"/>
    <lineage>
        <taxon>Bacteria</taxon>
        <taxon>Bacillati</taxon>
        <taxon>Cyanobacteriota</taxon>
        <taxon>Cyanophyceae</taxon>
        <taxon>Synechococcales</taxon>
        <taxon>Merismopediaceae</taxon>
        <taxon>Merismopedia</taxon>
    </lineage>
</organism>
<evidence type="ECO:0000313" key="6">
    <source>
        <dbReference type="EMBL" id="PSB02950.1"/>
    </source>
</evidence>
<evidence type="ECO:0000259" key="5">
    <source>
        <dbReference type="Pfam" id="PF00487"/>
    </source>
</evidence>
<dbReference type="InterPro" id="IPR012171">
    <property type="entry name" value="Fatty_acid_desaturase"/>
</dbReference>
<comment type="cofactor">
    <cofactor evidence="1">
        <name>Fe(2+)</name>
        <dbReference type="ChEBI" id="CHEBI:29033"/>
    </cofactor>
</comment>
<comment type="similarity">
    <text evidence="2">Belongs to the fatty acid desaturase type 2 family.</text>
</comment>
<dbReference type="AlphaFoldDB" id="A0A2T1C3U4"/>
<dbReference type="OrthoDB" id="9792534at2"/>
<feature type="transmembrane region" description="Helical" evidence="4">
    <location>
        <begin position="149"/>
        <end position="168"/>
    </location>
</feature>
<evidence type="ECO:0000256" key="4">
    <source>
        <dbReference type="SAM" id="Phobius"/>
    </source>
</evidence>
<sequence length="249" mass="29280">MVLWIASLKFFLLIDITQLTFLWVLLAILGRTSIQTGLFIVAHDAIHGAVLPRHRRWNNAIGRLAVTLYALLSYQKLSLNHWQHHKYPGQPSDPDFHDGIHDNILVWYLKFMKGYLDVRQTVIQFLGIGMMFLTLHFGCHIPISNLFLFWVLPIFLSSMQLFLFGTYLPHRSSSPRNSHHATSSNYPLFWSFLTCYHFGYHWEHHEYPFLPWYSLPSVRPNKRQRQPLENSSWKVTTRSIEGFSEVKVL</sequence>
<dbReference type="PANTHER" id="PTHR19353">
    <property type="entry name" value="FATTY ACID DESATURASE 2"/>
    <property type="match status" value="1"/>
</dbReference>
<dbReference type="Pfam" id="PF00487">
    <property type="entry name" value="FA_desaturase"/>
    <property type="match status" value="1"/>
</dbReference>
<evidence type="ECO:0000256" key="2">
    <source>
        <dbReference type="ARBA" id="ARBA00008749"/>
    </source>
</evidence>
<keyword evidence="4" id="KW-1133">Transmembrane helix</keyword>
<keyword evidence="3" id="KW-0408">Iron</keyword>
<gene>
    <name evidence="6" type="ORF">C7B64_10860</name>
</gene>
<feature type="transmembrane region" description="Helical" evidence="4">
    <location>
        <begin position="6"/>
        <end position="29"/>
    </location>
</feature>
<dbReference type="EMBL" id="PVWJ01000045">
    <property type="protein sequence ID" value="PSB02950.1"/>
    <property type="molecule type" value="Genomic_DNA"/>
</dbReference>
<evidence type="ECO:0000256" key="3">
    <source>
        <dbReference type="ARBA" id="ARBA00023004"/>
    </source>
</evidence>
<name>A0A2T1C3U4_9CYAN</name>
<accession>A0A2T1C3U4</accession>
<dbReference type="InterPro" id="IPR005804">
    <property type="entry name" value="FA_desaturase_dom"/>
</dbReference>
<keyword evidence="7" id="KW-1185">Reference proteome</keyword>
<keyword evidence="4" id="KW-0812">Transmembrane</keyword>
<feature type="transmembrane region" description="Helical" evidence="4">
    <location>
        <begin position="122"/>
        <end position="143"/>
    </location>
</feature>
<protein>
    <submittedName>
        <fullName evidence="6">Beta-carotene ketolase</fullName>
    </submittedName>
</protein>
<keyword evidence="4" id="KW-0472">Membrane</keyword>
<feature type="domain" description="Fatty acid desaturase" evidence="5">
    <location>
        <begin position="23"/>
        <end position="228"/>
    </location>
</feature>
<evidence type="ECO:0000313" key="7">
    <source>
        <dbReference type="Proteomes" id="UP000238762"/>
    </source>
</evidence>
<reference evidence="6 7" key="1">
    <citation type="submission" date="2018-02" db="EMBL/GenBank/DDBJ databases">
        <authorList>
            <person name="Cohen D.B."/>
            <person name="Kent A.D."/>
        </authorList>
    </citation>
    <scope>NUCLEOTIDE SEQUENCE [LARGE SCALE GENOMIC DNA]</scope>
    <source>
        <strain evidence="6 7">CCAP 1448/3</strain>
    </source>
</reference>
<reference evidence="6 7" key="2">
    <citation type="submission" date="2018-03" db="EMBL/GenBank/DDBJ databases">
        <title>The ancient ancestry and fast evolution of plastids.</title>
        <authorList>
            <person name="Moore K.R."/>
            <person name="Magnabosco C."/>
            <person name="Momper L."/>
            <person name="Gold D.A."/>
            <person name="Bosak T."/>
            <person name="Fournier G.P."/>
        </authorList>
    </citation>
    <scope>NUCLEOTIDE SEQUENCE [LARGE SCALE GENOMIC DNA]</scope>
    <source>
        <strain evidence="6 7">CCAP 1448/3</strain>
    </source>
</reference>